<sequence>MRSKQQHFPFFILASFAVHAGILVALVFTSFSSQPQVQKSDVIEISFDEVTTLPVATEKKKIKLPEPKQVVESDVANANNQLSEKSRFLSDRSNTVVKETRAATGTQFKNIQAPNRAATAPTQAKAETQKDATKRTAEQKLFGDSFNAYKAVSQQQDVQQQKAAQRALASVGSTTNDNLEGLSDDLITRLNTREYKYAGYYHRIKEQLNSWWVPGVQEKFTKMMQQGRTIASEENKVTKLIIVLNPQGNLVNVQVLAESGVRDLDDAAVDAFRSAAPFPNPPKGMIDSDGTVKIRWDCVVES</sequence>
<dbReference type="RefSeq" id="WP_015470921.1">
    <property type="nucleotide sequence ID" value="NC_020813.1"/>
</dbReference>
<gene>
    <name evidence="11" type="ORF">A11Q_2215</name>
</gene>
<dbReference type="GO" id="GO:0015031">
    <property type="term" value="P:protein transport"/>
    <property type="evidence" value="ECO:0007669"/>
    <property type="project" value="UniProtKB-KW"/>
</dbReference>
<dbReference type="InterPro" id="IPR006260">
    <property type="entry name" value="TonB/TolA_C"/>
</dbReference>
<dbReference type="SUPFAM" id="SSF74653">
    <property type="entry name" value="TolA/TonB C-terminal domain"/>
    <property type="match status" value="1"/>
</dbReference>
<dbReference type="eggNOG" id="COG0810">
    <property type="taxonomic scope" value="Bacteria"/>
</dbReference>
<evidence type="ECO:0000256" key="9">
    <source>
        <dbReference type="ARBA" id="ARBA00023136"/>
    </source>
</evidence>
<dbReference type="GO" id="GO:0055085">
    <property type="term" value="P:transmembrane transport"/>
    <property type="evidence" value="ECO:0007669"/>
    <property type="project" value="InterPro"/>
</dbReference>
<evidence type="ECO:0000256" key="5">
    <source>
        <dbReference type="ARBA" id="ARBA00022519"/>
    </source>
</evidence>
<dbReference type="HOGENOM" id="CLU_876512_0_0_7"/>
<dbReference type="AlphaFoldDB" id="M4VEH2"/>
<evidence type="ECO:0000256" key="1">
    <source>
        <dbReference type="ARBA" id="ARBA00004383"/>
    </source>
</evidence>
<evidence type="ECO:0000256" key="4">
    <source>
        <dbReference type="ARBA" id="ARBA00022475"/>
    </source>
</evidence>
<dbReference type="InterPro" id="IPR051045">
    <property type="entry name" value="TonB-dependent_transducer"/>
</dbReference>
<name>M4VEH2_9BACT</name>
<dbReference type="PANTHER" id="PTHR33446:SF2">
    <property type="entry name" value="PROTEIN TONB"/>
    <property type="match status" value="1"/>
</dbReference>
<comment type="similarity">
    <text evidence="2">Belongs to the TonB family.</text>
</comment>
<dbReference type="Gene3D" id="3.30.1150.10">
    <property type="match status" value="1"/>
</dbReference>
<proteinExistence type="inferred from homology"/>
<dbReference type="KEGG" id="bex:A11Q_2215"/>
<feature type="domain" description="TonB C-terminal" evidence="10">
    <location>
        <begin position="210"/>
        <end position="302"/>
    </location>
</feature>
<dbReference type="PANTHER" id="PTHR33446">
    <property type="entry name" value="PROTEIN TONB-RELATED"/>
    <property type="match status" value="1"/>
</dbReference>
<reference evidence="11 12" key="1">
    <citation type="journal article" date="2013" name="ISME J.">
        <title>By their genes ye shall know them: genomic signatures of predatory bacteria.</title>
        <authorList>
            <person name="Pasternak Z."/>
            <person name="Pietrokovski S."/>
            <person name="Rotem O."/>
            <person name="Gophna U."/>
            <person name="Lurie-Weinberger M.N."/>
            <person name="Jurkevitch E."/>
        </authorList>
    </citation>
    <scope>NUCLEOTIDE SEQUENCE [LARGE SCALE GENOMIC DNA]</scope>
    <source>
        <strain evidence="11 12">JSS</strain>
    </source>
</reference>
<protein>
    <submittedName>
        <fullName evidence="11">Putative periplasmic protein TonB</fullName>
    </submittedName>
</protein>
<dbReference type="EMBL" id="CP003537">
    <property type="protein sequence ID" value="AGH96431.1"/>
    <property type="molecule type" value="Genomic_DNA"/>
</dbReference>
<evidence type="ECO:0000259" key="10">
    <source>
        <dbReference type="PROSITE" id="PS52015"/>
    </source>
</evidence>
<organism evidence="11 12">
    <name type="scientific">Pseudobdellovibrio exovorus JSS</name>
    <dbReference type="NCBI Taxonomy" id="1184267"/>
    <lineage>
        <taxon>Bacteria</taxon>
        <taxon>Pseudomonadati</taxon>
        <taxon>Bdellovibrionota</taxon>
        <taxon>Bdellovibrionia</taxon>
        <taxon>Bdellovibrionales</taxon>
        <taxon>Pseudobdellovibrionaceae</taxon>
        <taxon>Pseudobdellovibrio</taxon>
    </lineage>
</organism>
<dbReference type="GO" id="GO:0031992">
    <property type="term" value="F:energy transducer activity"/>
    <property type="evidence" value="ECO:0007669"/>
    <property type="project" value="TreeGrafter"/>
</dbReference>
<evidence type="ECO:0000256" key="3">
    <source>
        <dbReference type="ARBA" id="ARBA00022448"/>
    </source>
</evidence>
<comment type="subcellular location">
    <subcellularLocation>
        <location evidence="1">Cell inner membrane</location>
        <topology evidence="1">Single-pass membrane protein</topology>
        <orientation evidence="1">Periplasmic side</orientation>
    </subcellularLocation>
</comment>
<dbReference type="Pfam" id="PF13103">
    <property type="entry name" value="TonB_2"/>
    <property type="match status" value="1"/>
</dbReference>
<evidence type="ECO:0000256" key="8">
    <source>
        <dbReference type="ARBA" id="ARBA00022989"/>
    </source>
</evidence>
<keyword evidence="8" id="KW-1133">Transmembrane helix</keyword>
<dbReference type="GO" id="GO:0098797">
    <property type="term" value="C:plasma membrane protein complex"/>
    <property type="evidence" value="ECO:0007669"/>
    <property type="project" value="TreeGrafter"/>
</dbReference>
<keyword evidence="9" id="KW-0472">Membrane</keyword>
<dbReference type="NCBIfam" id="TIGR01352">
    <property type="entry name" value="tonB_Cterm"/>
    <property type="match status" value="1"/>
</dbReference>
<dbReference type="PROSITE" id="PS52015">
    <property type="entry name" value="TONB_CTD"/>
    <property type="match status" value="1"/>
</dbReference>
<keyword evidence="7" id="KW-0653">Protein transport</keyword>
<dbReference type="STRING" id="1184267.A11Q_2215"/>
<dbReference type="PATRIC" id="fig|1184267.3.peg.2242"/>
<evidence type="ECO:0000313" key="11">
    <source>
        <dbReference type="EMBL" id="AGH96431.1"/>
    </source>
</evidence>
<evidence type="ECO:0000313" key="12">
    <source>
        <dbReference type="Proteomes" id="UP000012040"/>
    </source>
</evidence>
<evidence type="ECO:0000256" key="6">
    <source>
        <dbReference type="ARBA" id="ARBA00022692"/>
    </source>
</evidence>
<dbReference type="OrthoDB" id="5524095at2"/>
<evidence type="ECO:0000256" key="2">
    <source>
        <dbReference type="ARBA" id="ARBA00006555"/>
    </source>
</evidence>
<keyword evidence="6" id="KW-0812">Transmembrane</keyword>
<accession>M4VEH2</accession>
<evidence type="ECO:0000256" key="7">
    <source>
        <dbReference type="ARBA" id="ARBA00022927"/>
    </source>
</evidence>
<keyword evidence="4" id="KW-1003">Cell membrane</keyword>
<keyword evidence="5" id="KW-0997">Cell inner membrane</keyword>
<dbReference type="InterPro" id="IPR037682">
    <property type="entry name" value="TonB_C"/>
</dbReference>
<dbReference type="Proteomes" id="UP000012040">
    <property type="component" value="Chromosome"/>
</dbReference>
<keyword evidence="12" id="KW-1185">Reference proteome</keyword>
<keyword evidence="3" id="KW-0813">Transport</keyword>